<feature type="transmembrane region" description="Helical" evidence="1">
    <location>
        <begin position="12"/>
        <end position="31"/>
    </location>
</feature>
<name>A0ABP7AGC3_9ACTN</name>
<proteinExistence type="predicted"/>
<keyword evidence="1" id="KW-0472">Membrane</keyword>
<organism evidence="2 3">
    <name type="scientific">Kineosporia mesophila</name>
    <dbReference type="NCBI Taxonomy" id="566012"/>
    <lineage>
        <taxon>Bacteria</taxon>
        <taxon>Bacillati</taxon>
        <taxon>Actinomycetota</taxon>
        <taxon>Actinomycetes</taxon>
        <taxon>Kineosporiales</taxon>
        <taxon>Kineosporiaceae</taxon>
        <taxon>Kineosporia</taxon>
    </lineage>
</organism>
<dbReference type="RefSeq" id="WP_231484058.1">
    <property type="nucleotide sequence ID" value="NZ_BAAAZO010000011.1"/>
</dbReference>
<keyword evidence="1" id="KW-1133">Transmembrane helix</keyword>
<comment type="caution">
    <text evidence="2">The sequence shown here is derived from an EMBL/GenBank/DDBJ whole genome shotgun (WGS) entry which is preliminary data.</text>
</comment>
<feature type="transmembrane region" description="Helical" evidence="1">
    <location>
        <begin position="166"/>
        <end position="187"/>
    </location>
</feature>
<feature type="transmembrane region" description="Helical" evidence="1">
    <location>
        <begin position="90"/>
        <end position="109"/>
    </location>
</feature>
<gene>
    <name evidence="2" type="ORF">GCM10022223_57090</name>
</gene>
<dbReference type="EMBL" id="BAAAZO010000011">
    <property type="protein sequence ID" value="GAA3631589.1"/>
    <property type="molecule type" value="Genomic_DNA"/>
</dbReference>
<evidence type="ECO:0000256" key="1">
    <source>
        <dbReference type="SAM" id="Phobius"/>
    </source>
</evidence>
<feature type="transmembrane region" description="Helical" evidence="1">
    <location>
        <begin position="37"/>
        <end position="59"/>
    </location>
</feature>
<accession>A0ABP7AGC3</accession>
<sequence>MPTSSAKVLPRPVALSVAGGLLLMTVFTLVWAGDTFIGWPAVAAAPFFAAAVIAGGVFTRRAGQLFRARWSFPAVDTEDDAAEGRRLGGAYGIVFGLEGAGIGIVAGVLSGSDYLLPAIALVVALHWYPMAWVFRRGFDLWPASWTLLVAVAGIVLLATGADRDLVWSWVGAGTALATLGYGTYMTFYGADLLASVT</sequence>
<keyword evidence="1" id="KW-0812">Transmembrane</keyword>
<protein>
    <submittedName>
        <fullName evidence="2">Uncharacterized protein</fullName>
    </submittedName>
</protein>
<evidence type="ECO:0000313" key="2">
    <source>
        <dbReference type="EMBL" id="GAA3631589.1"/>
    </source>
</evidence>
<feature type="transmembrane region" description="Helical" evidence="1">
    <location>
        <begin position="140"/>
        <end position="160"/>
    </location>
</feature>
<reference evidence="3" key="1">
    <citation type="journal article" date="2019" name="Int. J. Syst. Evol. Microbiol.">
        <title>The Global Catalogue of Microorganisms (GCM) 10K type strain sequencing project: providing services to taxonomists for standard genome sequencing and annotation.</title>
        <authorList>
            <consortium name="The Broad Institute Genomics Platform"/>
            <consortium name="The Broad Institute Genome Sequencing Center for Infectious Disease"/>
            <person name="Wu L."/>
            <person name="Ma J."/>
        </authorList>
    </citation>
    <scope>NUCLEOTIDE SEQUENCE [LARGE SCALE GENOMIC DNA]</scope>
    <source>
        <strain evidence="3">JCM 16902</strain>
    </source>
</reference>
<dbReference type="Proteomes" id="UP001501074">
    <property type="component" value="Unassembled WGS sequence"/>
</dbReference>
<keyword evidence="3" id="KW-1185">Reference proteome</keyword>
<evidence type="ECO:0000313" key="3">
    <source>
        <dbReference type="Proteomes" id="UP001501074"/>
    </source>
</evidence>